<gene>
    <name evidence="1" type="ORF">WN55_02561</name>
</gene>
<name>A0A154PHH4_DUFNO</name>
<dbReference type="AlphaFoldDB" id="A0A154PHH4"/>
<keyword evidence="2" id="KW-1185">Reference proteome</keyword>
<proteinExistence type="predicted"/>
<protein>
    <submittedName>
        <fullName evidence="1">Uncharacterized protein</fullName>
    </submittedName>
</protein>
<dbReference type="Proteomes" id="UP000076502">
    <property type="component" value="Unassembled WGS sequence"/>
</dbReference>
<accession>A0A154PHH4</accession>
<evidence type="ECO:0000313" key="2">
    <source>
        <dbReference type="Proteomes" id="UP000076502"/>
    </source>
</evidence>
<organism evidence="1 2">
    <name type="scientific">Dufourea novaeangliae</name>
    <name type="common">Sweat bee</name>
    <dbReference type="NCBI Taxonomy" id="178035"/>
    <lineage>
        <taxon>Eukaryota</taxon>
        <taxon>Metazoa</taxon>
        <taxon>Ecdysozoa</taxon>
        <taxon>Arthropoda</taxon>
        <taxon>Hexapoda</taxon>
        <taxon>Insecta</taxon>
        <taxon>Pterygota</taxon>
        <taxon>Neoptera</taxon>
        <taxon>Endopterygota</taxon>
        <taxon>Hymenoptera</taxon>
        <taxon>Apocrita</taxon>
        <taxon>Aculeata</taxon>
        <taxon>Apoidea</taxon>
        <taxon>Anthophila</taxon>
        <taxon>Halictidae</taxon>
        <taxon>Rophitinae</taxon>
        <taxon>Dufourea</taxon>
    </lineage>
</organism>
<reference evidence="1 2" key="1">
    <citation type="submission" date="2015-07" db="EMBL/GenBank/DDBJ databases">
        <title>The genome of Dufourea novaeangliae.</title>
        <authorList>
            <person name="Pan H."/>
            <person name="Kapheim K."/>
        </authorList>
    </citation>
    <scope>NUCLEOTIDE SEQUENCE [LARGE SCALE GENOMIC DNA]</scope>
    <source>
        <strain evidence="1">0120121106</strain>
        <tissue evidence="1">Whole body</tissue>
    </source>
</reference>
<dbReference type="EMBL" id="KQ434908">
    <property type="protein sequence ID" value="KZC11326.1"/>
    <property type="molecule type" value="Genomic_DNA"/>
</dbReference>
<evidence type="ECO:0000313" key="1">
    <source>
        <dbReference type="EMBL" id="KZC11326.1"/>
    </source>
</evidence>
<sequence length="65" mass="6914">MRRSGKHTSTSSGDHGGAGVGGCYFVGLVRKLAGSTLGWEERRGRAISENEEVIAGPPRFVPHPH</sequence>